<dbReference type="KEGG" id="fll:EI427_22635"/>
<dbReference type="Proteomes" id="UP000267268">
    <property type="component" value="Chromosome 2"/>
</dbReference>
<feature type="transmembrane region" description="Helical" evidence="2">
    <location>
        <begin position="21"/>
        <end position="41"/>
    </location>
</feature>
<dbReference type="EMBL" id="CP034563">
    <property type="protein sequence ID" value="AZQ65020.1"/>
    <property type="molecule type" value="Genomic_DNA"/>
</dbReference>
<dbReference type="GO" id="GO:0001681">
    <property type="term" value="F:sialate O-acetylesterase activity"/>
    <property type="evidence" value="ECO:0007669"/>
    <property type="project" value="InterPro"/>
</dbReference>
<keyword evidence="2" id="KW-1133">Transmembrane helix</keyword>
<dbReference type="OrthoDB" id="9816001at2"/>
<keyword evidence="2" id="KW-0472">Membrane</keyword>
<accession>A0A3S9P9Z1</accession>
<evidence type="ECO:0000256" key="2">
    <source>
        <dbReference type="SAM" id="Phobius"/>
    </source>
</evidence>
<sequence>MCDIYIFYKYLSTRMTASIDYFFATIMNKFLTIVLMLLWALNSHALSISNLYGSGMVMQQNATVTLWGWGHPGEQISVVTSWGEQTTTIVEGTSNWKAIIKTQNGGFNPELITISGSKSKIVLRDVLIGEVWLAAGQDNITATFKDSVSLTNPIFKEEVYKKGLRFFTVDKKPSMFSHEDIKGQWKGTSEANLLETSVLAYYFAFQVKGFTQIPVGVVIQDWGHEAIDSWHTETAMDEELALVNKLENIKNQPFTPHHEDIAHHPMMYQFRNYKIAGILWSHGKHEISKKSDYKASMLKLIKNMRNQFGEVPFYYVQIAPYKYGNITAGAKIRDQQREILNIKKTAMVVTSDISHHNDFNPQNKDDIGVRLANIALKRIYDKINDEVVESPNMMFIQRKGRTLYVHFSNSKGLHFSKGDKGYFEVCSADGIYHCVPALIDKNIVKLDLKGIKKPQYVRFGWNSKARPFLENEVGLPASCFSNQKIIEGDTFF</sequence>
<dbReference type="GO" id="GO:0005975">
    <property type="term" value="P:carbohydrate metabolic process"/>
    <property type="evidence" value="ECO:0007669"/>
    <property type="project" value="TreeGrafter"/>
</dbReference>
<dbReference type="InterPro" id="IPR005181">
    <property type="entry name" value="SASA"/>
</dbReference>
<evidence type="ECO:0000313" key="5">
    <source>
        <dbReference type="Proteomes" id="UP000267268"/>
    </source>
</evidence>
<dbReference type="PANTHER" id="PTHR22901">
    <property type="entry name" value="SIALATE O-ACETYLESTERASE"/>
    <property type="match status" value="1"/>
</dbReference>
<dbReference type="InterPro" id="IPR039329">
    <property type="entry name" value="SIAE"/>
</dbReference>
<keyword evidence="1" id="KW-0378">Hydrolase</keyword>
<dbReference type="Pfam" id="PF03629">
    <property type="entry name" value="SASA"/>
    <property type="match status" value="1"/>
</dbReference>
<name>A0A3S9P9Z1_9BACT</name>
<keyword evidence="5" id="KW-1185">Reference proteome</keyword>
<proteinExistence type="predicted"/>
<feature type="domain" description="Sialate O-acetylesterase" evidence="3">
    <location>
        <begin position="197"/>
        <end position="375"/>
    </location>
</feature>
<evidence type="ECO:0000256" key="1">
    <source>
        <dbReference type="ARBA" id="ARBA00022801"/>
    </source>
</evidence>
<dbReference type="Gene3D" id="3.40.50.1110">
    <property type="entry name" value="SGNH hydrolase"/>
    <property type="match status" value="1"/>
</dbReference>
<reference evidence="4 5" key="1">
    <citation type="submission" date="2018-12" db="EMBL/GenBank/DDBJ databases">
        <title>Flammeovirga pectinis sp. nov., isolated from the gut of the Korean scallop, Patinopecten yessoensis.</title>
        <authorList>
            <person name="Bae J.-W."/>
            <person name="Jeong Y.-S."/>
            <person name="Kang W."/>
        </authorList>
    </citation>
    <scope>NUCLEOTIDE SEQUENCE [LARGE SCALE GENOMIC DNA]</scope>
    <source>
        <strain evidence="4 5">L12M1</strain>
    </source>
</reference>
<dbReference type="AlphaFoldDB" id="A0A3S9P9Z1"/>
<dbReference type="InterPro" id="IPR036514">
    <property type="entry name" value="SGNH_hydro_sf"/>
</dbReference>
<gene>
    <name evidence="4" type="ORF">EI427_22635</name>
</gene>
<protein>
    <recommendedName>
        <fullName evidence="3">Sialate O-acetylesterase domain-containing protein</fullName>
    </recommendedName>
</protein>
<dbReference type="PANTHER" id="PTHR22901:SF0">
    <property type="entry name" value="SIALATE O-ACETYLESTERASE"/>
    <property type="match status" value="1"/>
</dbReference>
<evidence type="ECO:0000259" key="3">
    <source>
        <dbReference type="Pfam" id="PF03629"/>
    </source>
</evidence>
<keyword evidence="2" id="KW-0812">Transmembrane</keyword>
<organism evidence="4 5">
    <name type="scientific">Flammeovirga pectinis</name>
    <dbReference type="NCBI Taxonomy" id="2494373"/>
    <lineage>
        <taxon>Bacteria</taxon>
        <taxon>Pseudomonadati</taxon>
        <taxon>Bacteroidota</taxon>
        <taxon>Cytophagia</taxon>
        <taxon>Cytophagales</taxon>
        <taxon>Flammeovirgaceae</taxon>
        <taxon>Flammeovirga</taxon>
    </lineage>
</organism>
<evidence type="ECO:0000313" key="4">
    <source>
        <dbReference type="EMBL" id="AZQ65020.1"/>
    </source>
</evidence>
<dbReference type="SUPFAM" id="SSF52266">
    <property type="entry name" value="SGNH hydrolase"/>
    <property type="match status" value="1"/>
</dbReference>